<evidence type="ECO:0000313" key="1">
    <source>
        <dbReference type="EMBL" id="KAL2717768.1"/>
    </source>
</evidence>
<name>A0ABD2AAY7_VESSQ</name>
<sequence length="146" mass="16393">TNFITRCIVLDRFETRVETKKRRRRRAESRKGGEYLGIRFGLAPASWQQHRRRHRDGRASVSTPATSGLYKAVALLYDREMDLAKNGRFFEAETIKSRTMARSQSAGALFGSYNELSGNSNAGGIHTFDVVKAKHRSTNGGSRLDA</sequence>
<keyword evidence="2" id="KW-1185">Reference proteome</keyword>
<gene>
    <name evidence="1" type="ORF">V1478_013468</name>
</gene>
<feature type="non-terminal residue" evidence="1">
    <location>
        <position position="146"/>
    </location>
</feature>
<reference evidence="1 2" key="1">
    <citation type="journal article" date="2024" name="Ann. Entomol. Soc. Am.">
        <title>Genomic analyses of the southern and eastern yellowjacket wasps (Hymenoptera: Vespidae) reveal evolutionary signatures of social life.</title>
        <authorList>
            <person name="Catto M.A."/>
            <person name="Caine P.B."/>
            <person name="Orr S.E."/>
            <person name="Hunt B.G."/>
            <person name="Goodisman M.A.D."/>
        </authorList>
    </citation>
    <scope>NUCLEOTIDE SEQUENCE [LARGE SCALE GENOMIC DNA]</scope>
    <source>
        <strain evidence="1">233</strain>
        <tissue evidence="1">Head and thorax</tissue>
    </source>
</reference>
<comment type="caution">
    <text evidence="1">The sequence shown here is derived from an EMBL/GenBank/DDBJ whole genome shotgun (WGS) entry which is preliminary data.</text>
</comment>
<dbReference type="Proteomes" id="UP001607302">
    <property type="component" value="Unassembled WGS sequence"/>
</dbReference>
<organism evidence="1 2">
    <name type="scientific">Vespula squamosa</name>
    <name type="common">Southern yellow jacket</name>
    <name type="synonym">Wasp</name>
    <dbReference type="NCBI Taxonomy" id="30214"/>
    <lineage>
        <taxon>Eukaryota</taxon>
        <taxon>Metazoa</taxon>
        <taxon>Ecdysozoa</taxon>
        <taxon>Arthropoda</taxon>
        <taxon>Hexapoda</taxon>
        <taxon>Insecta</taxon>
        <taxon>Pterygota</taxon>
        <taxon>Neoptera</taxon>
        <taxon>Endopterygota</taxon>
        <taxon>Hymenoptera</taxon>
        <taxon>Apocrita</taxon>
        <taxon>Aculeata</taxon>
        <taxon>Vespoidea</taxon>
        <taxon>Vespidae</taxon>
        <taxon>Vespinae</taxon>
        <taxon>Vespula</taxon>
    </lineage>
</organism>
<proteinExistence type="predicted"/>
<accession>A0ABD2AAY7</accession>
<evidence type="ECO:0000313" key="2">
    <source>
        <dbReference type="Proteomes" id="UP001607302"/>
    </source>
</evidence>
<dbReference type="EMBL" id="JAUDFV010000153">
    <property type="protein sequence ID" value="KAL2717768.1"/>
    <property type="molecule type" value="Genomic_DNA"/>
</dbReference>
<protein>
    <submittedName>
        <fullName evidence="1">Uncharacterized protein</fullName>
    </submittedName>
</protein>
<feature type="non-terminal residue" evidence="1">
    <location>
        <position position="1"/>
    </location>
</feature>
<dbReference type="AlphaFoldDB" id="A0ABD2AAY7"/>